<keyword evidence="3" id="KW-1185">Reference proteome</keyword>
<name>A0ABV6P2G2_9ACTN</name>
<evidence type="ECO:0000313" key="3">
    <source>
        <dbReference type="Proteomes" id="UP001589894"/>
    </source>
</evidence>
<evidence type="ECO:0000313" key="2">
    <source>
        <dbReference type="EMBL" id="MFC0567224.1"/>
    </source>
</evidence>
<dbReference type="EMBL" id="JBHLUE010000019">
    <property type="protein sequence ID" value="MFC0567224.1"/>
    <property type="molecule type" value="Genomic_DNA"/>
</dbReference>
<sequence>MTGARAREWLRQRGADGIAHPGGTLYDHLGRVHDRLGELGAGPDLCLAGLTHAAYGTDGFDVALLDVAERATLRDLVGDDAEALVYRYGACDRGRSWPALADSAEVTDRFTGTVHRIDPAELRALVDLSIVNEVDVVAHNPAALDRHGPALRRLFAAWSPVASPAVAADARRVLGGF</sequence>
<proteinExistence type="predicted"/>
<dbReference type="InterPro" id="IPR049202">
    <property type="entry name" value="DUF6817"/>
</dbReference>
<dbReference type="Proteomes" id="UP001589894">
    <property type="component" value="Unassembled WGS sequence"/>
</dbReference>
<dbReference type="RefSeq" id="WP_377342495.1">
    <property type="nucleotide sequence ID" value="NZ_JBHLUE010000019.1"/>
</dbReference>
<comment type="caution">
    <text evidence="2">The sequence shown here is derived from an EMBL/GenBank/DDBJ whole genome shotgun (WGS) entry which is preliminary data.</text>
</comment>
<feature type="domain" description="DUF6817" evidence="1">
    <location>
        <begin position="9"/>
        <end position="93"/>
    </location>
</feature>
<evidence type="ECO:0000259" key="1">
    <source>
        <dbReference type="Pfam" id="PF20680"/>
    </source>
</evidence>
<organism evidence="2 3">
    <name type="scientific">Plantactinospora siamensis</name>
    <dbReference type="NCBI Taxonomy" id="555372"/>
    <lineage>
        <taxon>Bacteria</taxon>
        <taxon>Bacillati</taxon>
        <taxon>Actinomycetota</taxon>
        <taxon>Actinomycetes</taxon>
        <taxon>Micromonosporales</taxon>
        <taxon>Micromonosporaceae</taxon>
        <taxon>Plantactinospora</taxon>
    </lineage>
</organism>
<gene>
    <name evidence="2" type="ORF">ACFFHU_24180</name>
</gene>
<accession>A0ABV6P2G2</accession>
<dbReference type="Pfam" id="PF20680">
    <property type="entry name" value="DUF6817"/>
    <property type="match status" value="1"/>
</dbReference>
<protein>
    <submittedName>
        <fullName evidence="2">DUF6817 domain-containing protein</fullName>
    </submittedName>
</protein>
<reference evidence="2 3" key="1">
    <citation type="submission" date="2024-09" db="EMBL/GenBank/DDBJ databases">
        <authorList>
            <person name="Sun Q."/>
            <person name="Mori K."/>
        </authorList>
    </citation>
    <scope>NUCLEOTIDE SEQUENCE [LARGE SCALE GENOMIC DNA]</scope>
    <source>
        <strain evidence="2 3">TBRC 2205</strain>
    </source>
</reference>